<evidence type="ECO:0000313" key="1">
    <source>
        <dbReference type="EMBL" id="TFK80060.1"/>
    </source>
</evidence>
<dbReference type="InParanoid" id="A0A5C3NVL6"/>
<protein>
    <submittedName>
        <fullName evidence="1">Uncharacterized protein</fullName>
    </submittedName>
</protein>
<reference evidence="1 2" key="1">
    <citation type="journal article" date="2019" name="Nat. Ecol. Evol.">
        <title>Megaphylogeny resolves global patterns of mushroom evolution.</title>
        <authorList>
            <person name="Varga T."/>
            <person name="Krizsan K."/>
            <person name="Foldi C."/>
            <person name="Dima B."/>
            <person name="Sanchez-Garcia M."/>
            <person name="Sanchez-Ramirez S."/>
            <person name="Szollosi G.J."/>
            <person name="Szarkandi J.G."/>
            <person name="Papp V."/>
            <person name="Albert L."/>
            <person name="Andreopoulos W."/>
            <person name="Angelini C."/>
            <person name="Antonin V."/>
            <person name="Barry K.W."/>
            <person name="Bougher N.L."/>
            <person name="Buchanan P."/>
            <person name="Buyck B."/>
            <person name="Bense V."/>
            <person name="Catcheside P."/>
            <person name="Chovatia M."/>
            <person name="Cooper J."/>
            <person name="Damon W."/>
            <person name="Desjardin D."/>
            <person name="Finy P."/>
            <person name="Geml J."/>
            <person name="Haridas S."/>
            <person name="Hughes K."/>
            <person name="Justo A."/>
            <person name="Karasinski D."/>
            <person name="Kautmanova I."/>
            <person name="Kiss B."/>
            <person name="Kocsube S."/>
            <person name="Kotiranta H."/>
            <person name="LaButti K.M."/>
            <person name="Lechner B.E."/>
            <person name="Liimatainen K."/>
            <person name="Lipzen A."/>
            <person name="Lukacs Z."/>
            <person name="Mihaltcheva S."/>
            <person name="Morgado L.N."/>
            <person name="Niskanen T."/>
            <person name="Noordeloos M.E."/>
            <person name="Ohm R.A."/>
            <person name="Ortiz-Santana B."/>
            <person name="Ovrebo C."/>
            <person name="Racz N."/>
            <person name="Riley R."/>
            <person name="Savchenko A."/>
            <person name="Shiryaev A."/>
            <person name="Soop K."/>
            <person name="Spirin V."/>
            <person name="Szebenyi C."/>
            <person name="Tomsovsky M."/>
            <person name="Tulloss R.E."/>
            <person name="Uehling J."/>
            <person name="Grigoriev I.V."/>
            <person name="Vagvolgyi C."/>
            <person name="Papp T."/>
            <person name="Martin F.M."/>
            <person name="Miettinen O."/>
            <person name="Hibbett D.S."/>
            <person name="Nagy L.G."/>
        </authorList>
    </citation>
    <scope>NUCLEOTIDE SEQUENCE [LARGE SCALE GENOMIC DNA]</scope>
    <source>
        <strain evidence="1 2">HHB13444</strain>
    </source>
</reference>
<sequence>MFLNALYSQNSSSARRQRGSLFMKPCRRCYSKHRALMSDDVQGSLSELRSLSESPRLISNGRRPYLRLIVLLHPCVLCYVRCQPDPEWRVNNVLLTESPR</sequence>
<name>A0A5C3NVL6_9APHY</name>
<organism evidence="1 2">
    <name type="scientific">Polyporus arcularius HHB13444</name>
    <dbReference type="NCBI Taxonomy" id="1314778"/>
    <lineage>
        <taxon>Eukaryota</taxon>
        <taxon>Fungi</taxon>
        <taxon>Dikarya</taxon>
        <taxon>Basidiomycota</taxon>
        <taxon>Agaricomycotina</taxon>
        <taxon>Agaricomycetes</taxon>
        <taxon>Polyporales</taxon>
        <taxon>Polyporaceae</taxon>
        <taxon>Polyporus</taxon>
    </lineage>
</organism>
<dbReference type="AlphaFoldDB" id="A0A5C3NVL6"/>
<proteinExistence type="predicted"/>
<dbReference type="Proteomes" id="UP000308197">
    <property type="component" value="Unassembled WGS sequence"/>
</dbReference>
<keyword evidence="2" id="KW-1185">Reference proteome</keyword>
<accession>A0A5C3NVL6</accession>
<gene>
    <name evidence="1" type="ORF">K466DRAFT_395884</name>
</gene>
<dbReference type="EMBL" id="ML211857">
    <property type="protein sequence ID" value="TFK80060.1"/>
    <property type="molecule type" value="Genomic_DNA"/>
</dbReference>
<evidence type="ECO:0000313" key="2">
    <source>
        <dbReference type="Proteomes" id="UP000308197"/>
    </source>
</evidence>